<protein>
    <submittedName>
        <fullName evidence="4">Glycos_transf_1 domain-containing protein</fullName>
    </submittedName>
</protein>
<evidence type="ECO:0000256" key="2">
    <source>
        <dbReference type="ARBA" id="ARBA00022679"/>
    </source>
</evidence>
<dbReference type="SUPFAM" id="SSF53756">
    <property type="entry name" value="UDP-Glycosyltransferase/glycogen phosphorylase"/>
    <property type="match status" value="1"/>
</dbReference>
<name>A0ABM9PB72_9FLAO</name>
<dbReference type="PANTHER" id="PTHR12526">
    <property type="entry name" value="GLYCOSYLTRANSFERASE"/>
    <property type="match status" value="1"/>
</dbReference>
<proteinExistence type="predicted"/>
<keyword evidence="1" id="KW-0328">Glycosyltransferase</keyword>
<dbReference type="RefSeq" id="WP_348716563.1">
    <property type="nucleotide sequence ID" value="NZ_CAXJIO010000011.1"/>
</dbReference>
<keyword evidence="2" id="KW-0808">Transferase</keyword>
<comment type="caution">
    <text evidence="4">The sequence shown here is derived from an EMBL/GenBank/DDBJ whole genome shotgun (WGS) entry which is preliminary data.</text>
</comment>
<organism evidence="4 5">
    <name type="scientific">Tenacibaculum polynesiense</name>
    <dbReference type="NCBI Taxonomy" id="3137857"/>
    <lineage>
        <taxon>Bacteria</taxon>
        <taxon>Pseudomonadati</taxon>
        <taxon>Bacteroidota</taxon>
        <taxon>Flavobacteriia</taxon>
        <taxon>Flavobacteriales</taxon>
        <taxon>Flavobacteriaceae</taxon>
        <taxon>Tenacibaculum</taxon>
    </lineage>
</organism>
<dbReference type="PANTHER" id="PTHR12526:SF510">
    <property type="entry name" value="D-INOSITOL 3-PHOSPHATE GLYCOSYLTRANSFERASE"/>
    <property type="match status" value="1"/>
</dbReference>
<feature type="domain" description="Glycosyl transferase family 1" evidence="3">
    <location>
        <begin position="210"/>
        <end position="370"/>
    </location>
</feature>
<dbReference type="Proteomes" id="UP001497527">
    <property type="component" value="Unassembled WGS sequence"/>
</dbReference>
<evidence type="ECO:0000259" key="3">
    <source>
        <dbReference type="Pfam" id="PF00534"/>
    </source>
</evidence>
<gene>
    <name evidence="4" type="ORF">T190423A01A_20577</name>
</gene>
<keyword evidence="5" id="KW-1185">Reference proteome</keyword>
<evidence type="ECO:0000313" key="5">
    <source>
        <dbReference type="Proteomes" id="UP001497527"/>
    </source>
</evidence>
<evidence type="ECO:0000313" key="4">
    <source>
        <dbReference type="EMBL" id="CAL2102826.1"/>
    </source>
</evidence>
<evidence type="ECO:0000256" key="1">
    <source>
        <dbReference type="ARBA" id="ARBA00022676"/>
    </source>
</evidence>
<sequence>MKFNSILIVSSCSEPWGGSEELWNNLAYLLKSKKHNVSLYKDIIDHRHVKIQALKDNDVAIFSILNSLNFIYKLIYKILIKLRVPFVERYKIHFLVNKIFRTKGLINLLKKHQFDKVIISQGINYDGLDYAWACNQLGVEYYTISQKVIETSFIQGEEAIKKAKTSLLEAKHNFFVSKHNQTITEEQIASKIENATVVYNPNKFQNLKDFPETNYHTETFTFLCIGRYYLSEKGQDILLRILAEEKWKQRPLKVKLIGSGIDQQILQNRIDYYQLKNVEISKFKLDLEKEWKNAHGLILSSRHEGMPLVMLEAMSLGKVCIMGDAGGANEVIEDSYNGFIGAPTTIDFDKTLERAWQMKSKWAVIAQNAKSTMLDIERKEYPSEEKLLNILLN</sequence>
<dbReference type="InterPro" id="IPR001296">
    <property type="entry name" value="Glyco_trans_1"/>
</dbReference>
<dbReference type="Gene3D" id="3.40.50.2000">
    <property type="entry name" value="Glycogen Phosphorylase B"/>
    <property type="match status" value="2"/>
</dbReference>
<dbReference type="EMBL" id="CAXJIO010000011">
    <property type="protein sequence ID" value="CAL2102826.1"/>
    <property type="molecule type" value="Genomic_DNA"/>
</dbReference>
<dbReference type="Pfam" id="PF00534">
    <property type="entry name" value="Glycos_transf_1"/>
    <property type="match status" value="1"/>
</dbReference>
<accession>A0ABM9PB72</accession>
<reference evidence="4 5" key="1">
    <citation type="submission" date="2024-05" db="EMBL/GenBank/DDBJ databases">
        <authorList>
            <person name="Duchaud E."/>
        </authorList>
    </citation>
    <scope>NUCLEOTIDE SEQUENCE [LARGE SCALE GENOMIC DNA]</scope>
    <source>
        <strain evidence="4">Ena-SAMPLE-TAB-13-05-2024-13:56:06:370-140308</strain>
    </source>
</reference>